<sequence>MSIHEERTAQRQFALQVYQEMMKAGATRVSYDPDEFVIRYDGDMVLNLSNIFQQVRDSSAEERRAEVERFVTAMLAPALTLSSWDQVRPLLRPVLRPCTYLLEDSVSRLRRPAFPFIDEMVAIDEPGRITLPSQQQLVEWGVDAEEVFDAARQNLAETVTTTEFDDDAIVRIVIDDASYLPSWLLLPGWLAACTSSYRHRPVAFIPDQTSLIVAPGEPELLEHLYQTVEQEVREADRPLSPQAYTVDDNGMVVPLDRAITGPLPPAVARARTLLACTRYGAQREWLESKYDLAGDFDDDESASLFFADIMVRQEEEDSSPQMVTVWGEGVRTSLPEADYIAFVREDMEQTLWVPFETAVEITGITPIPGLRPTRYRAVDWPDHVAWSRLSEAAVPIEPVHRS</sequence>
<proteinExistence type="predicted"/>
<evidence type="ECO:0000313" key="2">
    <source>
        <dbReference type="Proteomes" id="UP000807309"/>
    </source>
</evidence>
<evidence type="ECO:0000313" key="1">
    <source>
        <dbReference type="EMBL" id="MBF6224827.1"/>
    </source>
</evidence>
<name>A0ABS0C367_9NOCA</name>
<dbReference type="Proteomes" id="UP000807309">
    <property type="component" value="Unassembled WGS sequence"/>
</dbReference>
<reference evidence="1 2" key="1">
    <citation type="submission" date="2020-10" db="EMBL/GenBank/DDBJ databases">
        <title>Identification of Nocardia species via Next-generation sequencing and recognition of intraspecies genetic diversity.</title>
        <authorList>
            <person name="Li P."/>
            <person name="Li P."/>
            <person name="Lu B."/>
        </authorList>
    </citation>
    <scope>NUCLEOTIDE SEQUENCE [LARGE SCALE GENOMIC DNA]</scope>
    <source>
        <strain evidence="1 2">N-11</strain>
    </source>
</reference>
<evidence type="ECO:0008006" key="3">
    <source>
        <dbReference type="Google" id="ProtNLM"/>
    </source>
</evidence>
<accession>A0ABS0C367</accession>
<keyword evidence="2" id="KW-1185">Reference proteome</keyword>
<dbReference type="EMBL" id="JADLRE010000004">
    <property type="protein sequence ID" value="MBF6224827.1"/>
    <property type="molecule type" value="Genomic_DNA"/>
</dbReference>
<protein>
    <recommendedName>
        <fullName evidence="3">DUF1444 domain-containing protein</fullName>
    </recommendedName>
</protein>
<dbReference type="RefSeq" id="WP_195032131.1">
    <property type="nucleotide sequence ID" value="NZ_JADLRE010000004.1"/>
</dbReference>
<organism evidence="1 2">
    <name type="scientific">Nocardia abscessus</name>
    <dbReference type="NCBI Taxonomy" id="120957"/>
    <lineage>
        <taxon>Bacteria</taxon>
        <taxon>Bacillati</taxon>
        <taxon>Actinomycetota</taxon>
        <taxon>Actinomycetes</taxon>
        <taxon>Mycobacteriales</taxon>
        <taxon>Nocardiaceae</taxon>
        <taxon>Nocardia</taxon>
    </lineage>
</organism>
<comment type="caution">
    <text evidence="1">The sequence shown here is derived from an EMBL/GenBank/DDBJ whole genome shotgun (WGS) entry which is preliminary data.</text>
</comment>
<gene>
    <name evidence="1" type="ORF">IU470_06855</name>
</gene>